<evidence type="ECO:0000313" key="2">
    <source>
        <dbReference type="EMBL" id="KRL46779.1"/>
    </source>
</evidence>
<proteinExistence type="predicted"/>
<dbReference type="Gene3D" id="3.10.450.50">
    <property type="match status" value="1"/>
</dbReference>
<protein>
    <recommendedName>
        <fullName evidence="1">SnoaL-like domain-containing protein</fullName>
    </recommendedName>
</protein>
<accession>A0A0R1QZZ8</accession>
<dbReference type="InterPro" id="IPR032710">
    <property type="entry name" value="NTF2-like_dom_sf"/>
</dbReference>
<evidence type="ECO:0000259" key="1">
    <source>
        <dbReference type="Pfam" id="PF13577"/>
    </source>
</evidence>
<gene>
    <name evidence="2" type="ORF">FD37_GL000253</name>
</gene>
<evidence type="ECO:0000313" key="3">
    <source>
        <dbReference type="Proteomes" id="UP000051835"/>
    </source>
</evidence>
<feature type="domain" description="SnoaL-like" evidence="1">
    <location>
        <begin position="26"/>
        <end position="148"/>
    </location>
</feature>
<organism evidence="2 3">
    <name type="scientific">Levilactobacillus spicheri DSM 15429</name>
    <dbReference type="NCBI Taxonomy" id="1423805"/>
    <lineage>
        <taxon>Bacteria</taxon>
        <taxon>Bacillati</taxon>
        <taxon>Bacillota</taxon>
        <taxon>Bacilli</taxon>
        <taxon>Lactobacillales</taxon>
        <taxon>Lactobacillaceae</taxon>
        <taxon>Levilactobacillus</taxon>
    </lineage>
</organism>
<dbReference type="Proteomes" id="UP000051835">
    <property type="component" value="Unassembled WGS sequence"/>
</dbReference>
<dbReference type="SUPFAM" id="SSF54427">
    <property type="entry name" value="NTF2-like"/>
    <property type="match status" value="1"/>
</dbReference>
<dbReference type="EMBL" id="AZFC01000035">
    <property type="protein sequence ID" value="KRL46779.1"/>
    <property type="molecule type" value="Genomic_DNA"/>
</dbReference>
<dbReference type="AlphaFoldDB" id="A0A0R1QZZ8"/>
<dbReference type="PATRIC" id="fig|1423805.4.peg.258"/>
<dbReference type="InterPro" id="IPR037401">
    <property type="entry name" value="SnoaL-like"/>
</dbReference>
<comment type="caution">
    <text evidence="2">The sequence shown here is derived from an EMBL/GenBank/DDBJ whole genome shotgun (WGS) entry which is preliminary data.</text>
</comment>
<name>A0A0R1QZZ8_9LACO</name>
<dbReference type="Pfam" id="PF13577">
    <property type="entry name" value="SnoaL_4"/>
    <property type="match status" value="1"/>
</dbReference>
<sequence>MGGKPVKQGDVSDMTYGEAESNLILDRLINQWAIDQDAGQIADQLQLMAPDGTYRVYQGDQLVTETAGRENLTRQFTTAAAARDQSFTMNGTHLITVNQNDGTATGIVYAQVKVVTARDNQRVVTNYSVRYHDQYAFLGANWVIQERDEHRVIVDQHPLHA</sequence>
<reference evidence="2 3" key="1">
    <citation type="journal article" date="2015" name="Genome Announc.">
        <title>Expanding the biotechnology potential of lactobacilli through comparative genomics of 213 strains and associated genera.</title>
        <authorList>
            <person name="Sun Z."/>
            <person name="Harris H.M."/>
            <person name="McCann A."/>
            <person name="Guo C."/>
            <person name="Argimon S."/>
            <person name="Zhang W."/>
            <person name="Yang X."/>
            <person name="Jeffery I.B."/>
            <person name="Cooney J.C."/>
            <person name="Kagawa T.F."/>
            <person name="Liu W."/>
            <person name="Song Y."/>
            <person name="Salvetti E."/>
            <person name="Wrobel A."/>
            <person name="Rasinkangas P."/>
            <person name="Parkhill J."/>
            <person name="Rea M.C."/>
            <person name="O'Sullivan O."/>
            <person name="Ritari J."/>
            <person name="Douillard F.P."/>
            <person name="Paul Ross R."/>
            <person name="Yang R."/>
            <person name="Briner A.E."/>
            <person name="Felis G.E."/>
            <person name="de Vos W.M."/>
            <person name="Barrangou R."/>
            <person name="Klaenhammer T.R."/>
            <person name="Caufield P.W."/>
            <person name="Cui Y."/>
            <person name="Zhang H."/>
            <person name="O'Toole P.W."/>
        </authorList>
    </citation>
    <scope>NUCLEOTIDE SEQUENCE [LARGE SCALE GENOMIC DNA]</scope>
    <source>
        <strain evidence="2 3">DSM 15429</strain>
    </source>
</reference>